<gene>
    <name evidence="2" type="ORF">QE440_000820</name>
</gene>
<evidence type="ECO:0000259" key="1">
    <source>
        <dbReference type="Pfam" id="PF01261"/>
    </source>
</evidence>
<dbReference type="SUPFAM" id="SSF51658">
    <property type="entry name" value="Xylose isomerase-like"/>
    <property type="match status" value="1"/>
</dbReference>
<dbReference type="Pfam" id="PF01261">
    <property type="entry name" value="AP_endonuc_2"/>
    <property type="match status" value="1"/>
</dbReference>
<organism evidence="2 3">
    <name type="scientific">Pseudomonas oryzihabitans</name>
    <dbReference type="NCBI Taxonomy" id="47885"/>
    <lineage>
        <taxon>Bacteria</taxon>
        <taxon>Pseudomonadati</taxon>
        <taxon>Pseudomonadota</taxon>
        <taxon>Gammaproteobacteria</taxon>
        <taxon>Pseudomonadales</taxon>
        <taxon>Pseudomonadaceae</taxon>
        <taxon>Pseudomonas</taxon>
    </lineage>
</organism>
<name>A0AAJ2BMB0_9PSED</name>
<reference evidence="2" key="1">
    <citation type="submission" date="2023-08" db="EMBL/GenBank/DDBJ databases">
        <title>Functional and genomic diversity of the sorghum phyllosphere microbiome.</title>
        <authorList>
            <person name="Shade A."/>
        </authorList>
    </citation>
    <scope>NUCLEOTIDE SEQUENCE</scope>
    <source>
        <strain evidence="2">SORGH_AS_0201</strain>
    </source>
</reference>
<dbReference type="EMBL" id="JAVJAF010000001">
    <property type="protein sequence ID" value="MDR6233079.1"/>
    <property type="molecule type" value="Genomic_DNA"/>
</dbReference>
<proteinExistence type="predicted"/>
<dbReference type="RefSeq" id="WP_309755617.1">
    <property type="nucleotide sequence ID" value="NZ_JAVJAF010000001.1"/>
</dbReference>
<protein>
    <submittedName>
        <fullName evidence="2">Sugar phosphate isomerase/epimerase</fullName>
    </submittedName>
</protein>
<dbReference type="Gene3D" id="3.20.20.150">
    <property type="entry name" value="Divalent-metal-dependent TIM barrel enzymes"/>
    <property type="match status" value="1"/>
</dbReference>
<evidence type="ECO:0000313" key="3">
    <source>
        <dbReference type="Proteomes" id="UP001268036"/>
    </source>
</evidence>
<evidence type="ECO:0000313" key="2">
    <source>
        <dbReference type="EMBL" id="MDR6233079.1"/>
    </source>
</evidence>
<dbReference type="InterPro" id="IPR013022">
    <property type="entry name" value="Xyl_isomerase-like_TIM-brl"/>
</dbReference>
<comment type="caution">
    <text evidence="2">The sequence shown here is derived from an EMBL/GenBank/DDBJ whole genome shotgun (WGS) entry which is preliminary data.</text>
</comment>
<sequence>MKLDLFRSLWGHADQRALACSQARASGFAGIEARLPQTAAERRELGALLAGEGLDYIAILFTGGTVLPDQALTPAEHLRDLERQLDASAELAPRFVNVLAGNDRWSTHQQLDFFGQAQEIARRGGHLCSFETHRARCLATPWVTLEVARQLPELLFTTDISHWVVGCERLLDDPADDLDDFISRVHHIQARVGYDQGPQVPHPAAPEYARELAFHQRFWAAVWRAQQERGYPVTTLTPEFGPDGYTFRLPFTGIPIADLWELNRWMADTQRDQFQRFLHDR</sequence>
<dbReference type="Proteomes" id="UP001268036">
    <property type="component" value="Unassembled WGS sequence"/>
</dbReference>
<keyword evidence="2" id="KW-0413">Isomerase</keyword>
<dbReference type="AlphaFoldDB" id="A0AAJ2BMB0"/>
<dbReference type="InterPro" id="IPR036237">
    <property type="entry name" value="Xyl_isomerase-like_sf"/>
</dbReference>
<feature type="domain" description="Xylose isomerase-like TIM barrel" evidence="1">
    <location>
        <begin position="22"/>
        <end position="189"/>
    </location>
</feature>
<accession>A0AAJ2BMB0</accession>
<dbReference type="GO" id="GO:0016853">
    <property type="term" value="F:isomerase activity"/>
    <property type="evidence" value="ECO:0007669"/>
    <property type="project" value="UniProtKB-KW"/>
</dbReference>